<dbReference type="PANTHER" id="PTHR30514">
    <property type="entry name" value="GLUCOKINASE"/>
    <property type="match status" value="1"/>
</dbReference>
<sequence length="284" mass="30813">MATGGLKMIENMLGQLPASEQKIAEYILQNPHAVVNRTVNELGVKAGASGAAVVRLCKSLGVNGFQDLKFRIAGDLAKPVERGYRDIEPGESFLSIVQKTTSNSIQSLKDTEELINLEELEKAVKALKQASNVHLYGIGASHIIALDAQQKLIRINKGATAFSDSHLVATLIANAKKEDVFFGISFSGETPEVVKVMTLAKEQGIKTISLTIYGNTTLSALSDIKLYTAYSAEAPFRSGATSSRLAQLYVIDILFLSMATAQYAETIDSIDKTRDAIRFLKERN</sequence>
<keyword evidence="1" id="KW-0805">Transcription regulation</keyword>
<evidence type="ECO:0000313" key="6">
    <source>
        <dbReference type="EMBL" id="TCN26083.1"/>
    </source>
</evidence>
<dbReference type="InterPro" id="IPR036388">
    <property type="entry name" value="WH-like_DNA-bd_sf"/>
</dbReference>
<keyword evidence="2" id="KW-0238">DNA-binding</keyword>
<gene>
    <name evidence="6" type="ORF">EV146_104190</name>
</gene>
<dbReference type="GO" id="GO:0003700">
    <property type="term" value="F:DNA-binding transcription factor activity"/>
    <property type="evidence" value="ECO:0007669"/>
    <property type="project" value="InterPro"/>
</dbReference>
<evidence type="ECO:0000259" key="4">
    <source>
        <dbReference type="PROSITE" id="PS51071"/>
    </source>
</evidence>
<organism evidence="6 7">
    <name type="scientific">Mesobacillus foraminis</name>
    <dbReference type="NCBI Taxonomy" id="279826"/>
    <lineage>
        <taxon>Bacteria</taxon>
        <taxon>Bacillati</taxon>
        <taxon>Bacillota</taxon>
        <taxon>Bacilli</taxon>
        <taxon>Bacillales</taxon>
        <taxon>Bacillaceae</taxon>
        <taxon>Mesobacillus</taxon>
    </lineage>
</organism>
<dbReference type="InterPro" id="IPR035472">
    <property type="entry name" value="RpiR-like_SIS"/>
</dbReference>
<evidence type="ECO:0000256" key="2">
    <source>
        <dbReference type="ARBA" id="ARBA00023125"/>
    </source>
</evidence>
<evidence type="ECO:0000256" key="1">
    <source>
        <dbReference type="ARBA" id="ARBA00023015"/>
    </source>
</evidence>
<dbReference type="Gene3D" id="3.40.50.10490">
    <property type="entry name" value="Glucose-6-phosphate isomerase like protein, domain 1"/>
    <property type="match status" value="1"/>
</dbReference>
<dbReference type="GO" id="GO:0003677">
    <property type="term" value="F:DNA binding"/>
    <property type="evidence" value="ECO:0007669"/>
    <property type="project" value="UniProtKB-KW"/>
</dbReference>
<feature type="domain" description="SIS" evidence="5">
    <location>
        <begin position="123"/>
        <end position="264"/>
    </location>
</feature>
<keyword evidence="3" id="KW-0804">Transcription</keyword>
<dbReference type="Pfam" id="PF01380">
    <property type="entry name" value="SIS"/>
    <property type="match status" value="1"/>
</dbReference>
<dbReference type="PROSITE" id="PS51464">
    <property type="entry name" value="SIS"/>
    <property type="match status" value="1"/>
</dbReference>
<protein>
    <submittedName>
        <fullName evidence="6">RpiR family transcriptional regulator</fullName>
    </submittedName>
</protein>
<dbReference type="GO" id="GO:0097367">
    <property type="term" value="F:carbohydrate derivative binding"/>
    <property type="evidence" value="ECO:0007669"/>
    <property type="project" value="InterPro"/>
</dbReference>
<dbReference type="GO" id="GO:1901135">
    <property type="term" value="P:carbohydrate derivative metabolic process"/>
    <property type="evidence" value="ECO:0007669"/>
    <property type="project" value="InterPro"/>
</dbReference>
<proteinExistence type="predicted"/>
<evidence type="ECO:0000313" key="7">
    <source>
        <dbReference type="Proteomes" id="UP000295689"/>
    </source>
</evidence>
<dbReference type="RefSeq" id="WP_132004246.1">
    <property type="nucleotide sequence ID" value="NZ_JABUHM010000009.1"/>
</dbReference>
<name>A0A4R2BHP8_9BACI</name>
<feature type="domain" description="HTH rpiR-type" evidence="4">
    <location>
        <begin position="3"/>
        <end position="79"/>
    </location>
</feature>
<dbReference type="PROSITE" id="PS51071">
    <property type="entry name" value="HTH_RPIR"/>
    <property type="match status" value="1"/>
</dbReference>
<accession>A0A4R2BHP8</accession>
<dbReference type="SUPFAM" id="SSF46689">
    <property type="entry name" value="Homeodomain-like"/>
    <property type="match status" value="1"/>
</dbReference>
<dbReference type="InterPro" id="IPR047640">
    <property type="entry name" value="RpiR-like"/>
</dbReference>
<dbReference type="EMBL" id="SLVV01000004">
    <property type="protein sequence ID" value="TCN26083.1"/>
    <property type="molecule type" value="Genomic_DNA"/>
</dbReference>
<dbReference type="InterPro" id="IPR001347">
    <property type="entry name" value="SIS_dom"/>
</dbReference>
<dbReference type="Pfam" id="PF01418">
    <property type="entry name" value="HTH_6"/>
    <property type="match status" value="1"/>
</dbReference>
<dbReference type="SUPFAM" id="SSF53697">
    <property type="entry name" value="SIS domain"/>
    <property type="match status" value="1"/>
</dbReference>
<dbReference type="InterPro" id="IPR009057">
    <property type="entry name" value="Homeodomain-like_sf"/>
</dbReference>
<dbReference type="Gene3D" id="1.10.10.10">
    <property type="entry name" value="Winged helix-like DNA-binding domain superfamily/Winged helix DNA-binding domain"/>
    <property type="match status" value="1"/>
</dbReference>
<evidence type="ECO:0000259" key="5">
    <source>
        <dbReference type="PROSITE" id="PS51464"/>
    </source>
</evidence>
<dbReference type="AlphaFoldDB" id="A0A4R2BHP8"/>
<comment type="caution">
    <text evidence="6">The sequence shown here is derived from an EMBL/GenBank/DDBJ whole genome shotgun (WGS) entry which is preliminary data.</text>
</comment>
<reference evidence="6 7" key="1">
    <citation type="journal article" date="2015" name="Stand. Genomic Sci.">
        <title>Genomic Encyclopedia of Bacterial and Archaeal Type Strains, Phase III: the genomes of soil and plant-associated and newly described type strains.</title>
        <authorList>
            <person name="Whitman W.B."/>
            <person name="Woyke T."/>
            <person name="Klenk H.P."/>
            <person name="Zhou Y."/>
            <person name="Lilburn T.G."/>
            <person name="Beck B.J."/>
            <person name="De Vos P."/>
            <person name="Vandamme P."/>
            <person name="Eisen J.A."/>
            <person name="Garrity G."/>
            <person name="Hugenholtz P."/>
            <person name="Kyrpides N.C."/>
        </authorList>
    </citation>
    <scope>NUCLEOTIDE SEQUENCE [LARGE SCALE GENOMIC DNA]</scope>
    <source>
        <strain evidence="6 7">CV53</strain>
    </source>
</reference>
<dbReference type="InterPro" id="IPR046348">
    <property type="entry name" value="SIS_dom_sf"/>
</dbReference>
<dbReference type="CDD" id="cd05013">
    <property type="entry name" value="SIS_RpiR"/>
    <property type="match status" value="1"/>
</dbReference>
<evidence type="ECO:0000256" key="3">
    <source>
        <dbReference type="ARBA" id="ARBA00023163"/>
    </source>
</evidence>
<dbReference type="InterPro" id="IPR000281">
    <property type="entry name" value="HTH_RpiR"/>
</dbReference>
<dbReference type="PANTHER" id="PTHR30514:SF10">
    <property type="entry name" value="MURR_RPIR FAMILY TRANSCRIPTIONAL REGULATOR"/>
    <property type="match status" value="1"/>
</dbReference>
<dbReference type="Proteomes" id="UP000295689">
    <property type="component" value="Unassembled WGS sequence"/>
</dbReference>
<keyword evidence="7" id="KW-1185">Reference proteome</keyword>